<dbReference type="Gene3D" id="3.40.50.1820">
    <property type="entry name" value="alpha/beta hydrolase"/>
    <property type="match status" value="1"/>
</dbReference>
<protein>
    <recommendedName>
        <fullName evidence="3">AB hydrolase-1 domain-containing protein</fullName>
    </recommendedName>
</protein>
<dbReference type="InterPro" id="IPR029058">
    <property type="entry name" value="AB_hydrolase_fold"/>
</dbReference>
<comment type="caution">
    <text evidence="4">The sequence shown here is derived from an EMBL/GenBank/DDBJ whole genome shotgun (WGS) entry which is preliminary data.</text>
</comment>
<dbReference type="InterPro" id="IPR000639">
    <property type="entry name" value="Epox_hydrolase-like"/>
</dbReference>
<evidence type="ECO:0000313" key="5">
    <source>
        <dbReference type="Proteomes" id="UP000192596"/>
    </source>
</evidence>
<dbReference type="OrthoDB" id="284184at2759"/>
<dbReference type="InParanoid" id="A0A1V8T290"/>
<reference evidence="5" key="1">
    <citation type="submission" date="2017-03" db="EMBL/GenBank/DDBJ databases">
        <title>Genomes of endolithic fungi from Antarctica.</title>
        <authorList>
            <person name="Coleine C."/>
            <person name="Masonjones S."/>
            <person name="Stajich J.E."/>
        </authorList>
    </citation>
    <scope>NUCLEOTIDE SEQUENCE [LARGE SCALE GENOMIC DNA]</scope>
    <source>
        <strain evidence="5">CCFEE 5527</strain>
    </source>
</reference>
<dbReference type="SUPFAM" id="SSF53474">
    <property type="entry name" value="alpha/beta-Hydrolases"/>
    <property type="match status" value="1"/>
</dbReference>
<keyword evidence="1" id="KW-0378">Hydrolase</keyword>
<sequence>MAPIAGLKEMESLEHKTIQTKPHDLTYSYYLSPNFRDKQSKDTPTLVFIHGYPDDAFMWTGAVPHFLKQRFPFVLVDLLGFGGSSKPTGPSKVSQYNYKQQANSIFQILDQEGVGNNVIPIGHDWGSATAQRTYLYHKHRCQGLIILSLAYQIPSAAPFDLNKANEVTAARFGYPQWEYWNFFTAPDAPKLMNADPIRMWEVNNGNFPSPKPEEKGRDIWMREMFCTPGTMREYVAKEGRYKDYTVDLKPYAQNKELQQRYLDRIKRDGFDAPVNYYHTLANNTMLKDEQELIDKPNQEGITIDVPMLFIGQTGDWVCRTDLMEDARKQGLLKGGCEDKVVDAGHWVLYEKPDEIAEVILEWLGRKFGGKS</sequence>
<evidence type="ECO:0000256" key="2">
    <source>
        <dbReference type="ARBA" id="ARBA00038334"/>
    </source>
</evidence>
<keyword evidence="5" id="KW-1185">Reference proteome</keyword>
<feature type="domain" description="AB hydrolase-1" evidence="3">
    <location>
        <begin position="44"/>
        <end position="171"/>
    </location>
</feature>
<dbReference type="AlphaFoldDB" id="A0A1V8T290"/>
<dbReference type="STRING" id="1507870.A0A1V8T290"/>
<dbReference type="GO" id="GO:0016787">
    <property type="term" value="F:hydrolase activity"/>
    <property type="evidence" value="ECO:0007669"/>
    <property type="project" value="UniProtKB-KW"/>
</dbReference>
<organism evidence="4 5">
    <name type="scientific">Cryoendolithus antarcticus</name>
    <dbReference type="NCBI Taxonomy" id="1507870"/>
    <lineage>
        <taxon>Eukaryota</taxon>
        <taxon>Fungi</taxon>
        <taxon>Dikarya</taxon>
        <taxon>Ascomycota</taxon>
        <taxon>Pezizomycotina</taxon>
        <taxon>Dothideomycetes</taxon>
        <taxon>Dothideomycetidae</taxon>
        <taxon>Cladosporiales</taxon>
        <taxon>Cladosporiaceae</taxon>
        <taxon>Cryoendolithus</taxon>
    </lineage>
</organism>
<proteinExistence type="inferred from homology"/>
<gene>
    <name evidence="4" type="ORF">B0A48_09198</name>
</gene>
<accession>A0A1V8T290</accession>
<dbReference type="Proteomes" id="UP000192596">
    <property type="component" value="Unassembled WGS sequence"/>
</dbReference>
<comment type="similarity">
    <text evidence="2">Belongs to the AB hydrolase superfamily. Epoxide hydrolase family.</text>
</comment>
<evidence type="ECO:0000259" key="3">
    <source>
        <dbReference type="Pfam" id="PF00561"/>
    </source>
</evidence>
<dbReference type="Pfam" id="PF00561">
    <property type="entry name" value="Abhydrolase_1"/>
    <property type="match status" value="1"/>
</dbReference>
<evidence type="ECO:0000256" key="1">
    <source>
        <dbReference type="ARBA" id="ARBA00022801"/>
    </source>
</evidence>
<evidence type="ECO:0000313" key="4">
    <source>
        <dbReference type="EMBL" id="OQO05429.1"/>
    </source>
</evidence>
<dbReference type="InterPro" id="IPR000073">
    <property type="entry name" value="AB_hydrolase_1"/>
</dbReference>
<dbReference type="EMBL" id="NAJO01000019">
    <property type="protein sequence ID" value="OQO05429.1"/>
    <property type="molecule type" value="Genomic_DNA"/>
</dbReference>
<name>A0A1V8T290_9PEZI</name>
<dbReference type="PRINTS" id="PR00412">
    <property type="entry name" value="EPOXHYDRLASE"/>
</dbReference>
<dbReference type="PANTHER" id="PTHR43329">
    <property type="entry name" value="EPOXIDE HYDROLASE"/>
    <property type="match status" value="1"/>
</dbReference>